<evidence type="ECO:0000313" key="3">
    <source>
        <dbReference type="Proteomes" id="UP000762676"/>
    </source>
</evidence>
<organism evidence="2 3">
    <name type="scientific">Elysia marginata</name>
    <dbReference type="NCBI Taxonomy" id="1093978"/>
    <lineage>
        <taxon>Eukaryota</taxon>
        <taxon>Metazoa</taxon>
        <taxon>Spiralia</taxon>
        <taxon>Lophotrochozoa</taxon>
        <taxon>Mollusca</taxon>
        <taxon>Gastropoda</taxon>
        <taxon>Heterobranchia</taxon>
        <taxon>Euthyneura</taxon>
        <taxon>Panpulmonata</taxon>
        <taxon>Sacoglossa</taxon>
        <taxon>Placobranchoidea</taxon>
        <taxon>Plakobranchidae</taxon>
        <taxon>Elysia</taxon>
    </lineage>
</organism>
<name>A0AAV4ILK0_9GAST</name>
<protein>
    <submittedName>
        <fullName evidence="2">Uncharacterized protein</fullName>
    </submittedName>
</protein>
<evidence type="ECO:0000313" key="2">
    <source>
        <dbReference type="EMBL" id="GFS10132.1"/>
    </source>
</evidence>
<evidence type="ECO:0000256" key="1">
    <source>
        <dbReference type="SAM" id="MobiDB-lite"/>
    </source>
</evidence>
<dbReference type="EMBL" id="BMAT01002610">
    <property type="protein sequence ID" value="GFS10132.1"/>
    <property type="molecule type" value="Genomic_DNA"/>
</dbReference>
<feature type="region of interest" description="Disordered" evidence="1">
    <location>
        <begin position="259"/>
        <end position="289"/>
    </location>
</feature>
<feature type="compositionally biased region" description="Low complexity" evidence="1">
    <location>
        <begin position="268"/>
        <end position="277"/>
    </location>
</feature>
<sequence length="289" mass="32160">MVISHITQCRYRLTAVNCTEEYLCTCGFDVVRTQVQALDEYYREYLSLCMQVEGHVLRTDGGLSCRDSLVFAKSSNVVQENSLVANRNDLSVEAAVQGLDNRCPGYLVCHDSYVTSQNIAADGNWSTDMTWNYLCKASRESIFCTERVLCSCGLSAVEAASAKLAFRDIRHEHENMCLEDLTIGFLHCDEFSPRLYSHIIRVAIIINIIPSTCMEVSELLPTDTDNYLLMIRLETLACQTGHWTLPKYPLADGHLSPRSDGQSGHTFLSLTTTSPPTGVDGKVRPTPGI</sequence>
<gene>
    <name evidence="2" type="ORF">ElyMa_001315700</name>
</gene>
<dbReference type="Proteomes" id="UP000762676">
    <property type="component" value="Unassembled WGS sequence"/>
</dbReference>
<accession>A0AAV4ILK0</accession>
<reference evidence="2 3" key="1">
    <citation type="journal article" date="2021" name="Elife">
        <title>Chloroplast acquisition without the gene transfer in kleptoplastic sea slugs, Plakobranchus ocellatus.</title>
        <authorList>
            <person name="Maeda T."/>
            <person name="Takahashi S."/>
            <person name="Yoshida T."/>
            <person name="Shimamura S."/>
            <person name="Takaki Y."/>
            <person name="Nagai Y."/>
            <person name="Toyoda A."/>
            <person name="Suzuki Y."/>
            <person name="Arimoto A."/>
            <person name="Ishii H."/>
            <person name="Satoh N."/>
            <person name="Nishiyama T."/>
            <person name="Hasebe M."/>
            <person name="Maruyama T."/>
            <person name="Minagawa J."/>
            <person name="Obokata J."/>
            <person name="Shigenobu S."/>
        </authorList>
    </citation>
    <scope>NUCLEOTIDE SEQUENCE [LARGE SCALE GENOMIC DNA]</scope>
</reference>
<proteinExistence type="predicted"/>
<comment type="caution">
    <text evidence="2">The sequence shown here is derived from an EMBL/GenBank/DDBJ whole genome shotgun (WGS) entry which is preliminary data.</text>
</comment>
<keyword evidence="3" id="KW-1185">Reference proteome</keyword>
<dbReference type="AlphaFoldDB" id="A0AAV4ILK0"/>